<evidence type="ECO:0008006" key="3">
    <source>
        <dbReference type="Google" id="ProtNLM"/>
    </source>
</evidence>
<accession>A0AAP8T8I7</accession>
<dbReference type="AlphaFoldDB" id="A0AAP8T8I7"/>
<evidence type="ECO:0000313" key="2">
    <source>
        <dbReference type="Proteomes" id="UP000235914"/>
    </source>
</evidence>
<dbReference type="Proteomes" id="UP000235914">
    <property type="component" value="Unassembled WGS sequence"/>
</dbReference>
<evidence type="ECO:0000313" key="1">
    <source>
        <dbReference type="EMBL" id="PNC53864.1"/>
    </source>
</evidence>
<proteinExistence type="predicted"/>
<name>A0AAP8T8I7_9BACT</name>
<protein>
    <recommendedName>
        <fullName evidence="3">GNAT family N-acetyltransferase</fullName>
    </recommendedName>
</protein>
<reference evidence="1 2" key="1">
    <citation type="journal article" date="2017" name="BMC Genomics">
        <title>Genome sequencing of 39 Akkermansia muciniphila isolates reveals its population structure, genomic and functional diverisity, and global distribution in mammalian gut microbiotas.</title>
        <authorList>
            <person name="Guo X."/>
            <person name="Li S."/>
            <person name="Zhang J."/>
            <person name="Wu F."/>
            <person name="Li X."/>
            <person name="Wu D."/>
            <person name="Zhang M."/>
            <person name="Ou Z."/>
            <person name="Jie Z."/>
            <person name="Yan Q."/>
            <person name="Li P."/>
            <person name="Yi J."/>
            <person name="Peng Y."/>
        </authorList>
    </citation>
    <scope>NUCLEOTIDE SEQUENCE [LARGE SCALE GENOMIC DNA]</scope>
    <source>
        <strain evidence="1 2">GP43</strain>
    </source>
</reference>
<sequence length="173" mass="19574">MGVKCFTLSEAREIFASLQKKTRCTMDSLPVRQFDRGRKGLSGQGRREERNIGELICLRNHSEYLFAASSWFSSKWGIPSEVYEESLKECMERKTGITQWYVIVDGQRNIIAGAGVIENDFHDRKDLTPNLCALFVEERKCVRGGSRGDTGFCKEGFGFSWIFQAPDIRAGSA</sequence>
<gene>
    <name evidence="1" type="ORF">CXU09_11270</name>
</gene>
<comment type="caution">
    <text evidence="1">The sequence shown here is derived from an EMBL/GenBank/DDBJ whole genome shotgun (WGS) entry which is preliminary data.</text>
</comment>
<dbReference type="EMBL" id="PJKN01000007">
    <property type="protein sequence ID" value="PNC53864.1"/>
    <property type="molecule type" value="Genomic_DNA"/>
</dbReference>
<organism evidence="1 2">
    <name type="scientific">Akkermansia muciniphila</name>
    <dbReference type="NCBI Taxonomy" id="239935"/>
    <lineage>
        <taxon>Bacteria</taxon>
        <taxon>Pseudomonadati</taxon>
        <taxon>Verrucomicrobiota</taxon>
        <taxon>Verrucomicrobiia</taxon>
        <taxon>Verrucomicrobiales</taxon>
        <taxon>Akkermansiaceae</taxon>
        <taxon>Akkermansia</taxon>
    </lineage>
</organism>